<evidence type="ECO:0000313" key="4">
    <source>
        <dbReference type="Proteomes" id="UP000198407"/>
    </source>
</evidence>
<dbReference type="Pfam" id="PF16220">
    <property type="entry name" value="DUF4880"/>
    <property type="match status" value="1"/>
</dbReference>
<dbReference type="STRING" id="1215104.GCA_000730585_03430"/>
<dbReference type="Gene3D" id="2.60.120.1440">
    <property type="match status" value="1"/>
</dbReference>
<dbReference type="InterPro" id="IPR032623">
    <property type="entry name" value="FecR_N"/>
</dbReference>
<reference evidence="4" key="1">
    <citation type="submission" date="2017-06" db="EMBL/GenBank/DDBJ databases">
        <authorList>
            <person name="Varghese N."/>
            <person name="Submissions S."/>
        </authorList>
    </citation>
    <scope>NUCLEOTIDE SEQUENCE [LARGE SCALE GENOMIC DNA]</scope>
    <source>
        <strain evidence="4">DSM 22348</strain>
    </source>
</reference>
<feature type="domain" description="FecR N-terminal" evidence="2">
    <location>
        <begin position="11"/>
        <end position="52"/>
    </location>
</feature>
<dbReference type="InterPro" id="IPR012373">
    <property type="entry name" value="Ferrdict_sens_TM"/>
</dbReference>
<dbReference type="GO" id="GO:0016989">
    <property type="term" value="F:sigma factor antagonist activity"/>
    <property type="evidence" value="ECO:0007669"/>
    <property type="project" value="TreeGrafter"/>
</dbReference>
<evidence type="ECO:0000259" key="2">
    <source>
        <dbReference type="Pfam" id="PF16220"/>
    </source>
</evidence>
<organism evidence="3 4">
    <name type="scientific">Pseudomonas japonica</name>
    <dbReference type="NCBI Taxonomy" id="256466"/>
    <lineage>
        <taxon>Bacteria</taxon>
        <taxon>Pseudomonadati</taxon>
        <taxon>Pseudomonadota</taxon>
        <taxon>Gammaproteobacteria</taxon>
        <taxon>Pseudomonadales</taxon>
        <taxon>Pseudomonadaceae</taxon>
        <taxon>Pseudomonas</taxon>
    </lineage>
</organism>
<evidence type="ECO:0000313" key="3">
    <source>
        <dbReference type="EMBL" id="SNS39799.1"/>
    </source>
</evidence>
<dbReference type="PANTHER" id="PTHR30273:SF2">
    <property type="entry name" value="PROTEIN FECR"/>
    <property type="match status" value="1"/>
</dbReference>
<feature type="domain" description="FecR protein" evidence="1">
    <location>
        <begin position="108"/>
        <end position="200"/>
    </location>
</feature>
<proteinExistence type="predicted"/>
<gene>
    <name evidence="3" type="ORF">SAMN05444352_107108</name>
</gene>
<keyword evidence="4" id="KW-1185">Reference proteome</keyword>
<dbReference type="RefSeq" id="WP_042123832.1">
    <property type="nucleotide sequence ID" value="NZ_FZOL01000007.1"/>
</dbReference>
<dbReference type="OrthoDB" id="1099576at2"/>
<name>A0A239E5R9_9PSED</name>
<accession>A0A239E5R9</accession>
<dbReference type="PANTHER" id="PTHR30273">
    <property type="entry name" value="PERIPLASMIC SIGNAL SENSOR AND SIGMA FACTOR ACTIVATOR FECR-RELATED"/>
    <property type="match status" value="1"/>
</dbReference>
<dbReference type="Proteomes" id="UP000198407">
    <property type="component" value="Unassembled WGS sequence"/>
</dbReference>
<sequence length="315" mass="34799">MAQPLDLQVLEAAAQWYVRLNAGAPNARLLGAWQQWLEQNPAHARAWARVEKVQTRIGQLPVEVALPTLAGVRARRRAVLKTLALLLATGASAWGLRDSDTAQSLLADVRTGKGELRRITLADGSQLQVNTDSALDLRYDDTQRLLYLHQGEISVQTAGDPRSRPFLVQTREGVVRALGTRFCVYSVDGCSQVSVQQHAVEIRARAGTQSALRLEAGQSVRFDRHGLAPVTPTAPGADAWTQGMLSVIDWRLADFARELRRYRPGIVRCDARVADLRLTGAFPLNETDTVLHNLSASLPVRVRFLTRYWVSIEAV</sequence>
<evidence type="ECO:0000259" key="1">
    <source>
        <dbReference type="Pfam" id="PF04773"/>
    </source>
</evidence>
<dbReference type="Pfam" id="PF04773">
    <property type="entry name" value="FecR"/>
    <property type="match status" value="1"/>
</dbReference>
<dbReference type="InterPro" id="IPR006860">
    <property type="entry name" value="FecR"/>
</dbReference>
<dbReference type="EMBL" id="FZOL01000007">
    <property type="protein sequence ID" value="SNS39799.1"/>
    <property type="molecule type" value="Genomic_DNA"/>
</dbReference>
<dbReference type="PIRSF" id="PIRSF018266">
    <property type="entry name" value="FecR"/>
    <property type="match status" value="1"/>
</dbReference>
<protein>
    <submittedName>
        <fullName evidence="3">FecR family protein</fullName>
    </submittedName>
</protein>
<dbReference type="AlphaFoldDB" id="A0A239E5R9"/>